<accession>A0A0C9X3Q7</accession>
<dbReference type="EMBL" id="KN838740">
    <property type="protein sequence ID" value="KIJ95868.1"/>
    <property type="molecule type" value="Genomic_DNA"/>
</dbReference>
<organism evidence="2 3">
    <name type="scientific">Laccaria amethystina LaAM-08-1</name>
    <dbReference type="NCBI Taxonomy" id="1095629"/>
    <lineage>
        <taxon>Eukaryota</taxon>
        <taxon>Fungi</taxon>
        <taxon>Dikarya</taxon>
        <taxon>Basidiomycota</taxon>
        <taxon>Agaricomycotina</taxon>
        <taxon>Agaricomycetes</taxon>
        <taxon>Agaricomycetidae</taxon>
        <taxon>Agaricales</taxon>
        <taxon>Agaricineae</taxon>
        <taxon>Hydnangiaceae</taxon>
        <taxon>Laccaria</taxon>
    </lineage>
</organism>
<gene>
    <name evidence="2" type="ORF">K443DRAFT_11057</name>
</gene>
<dbReference type="HOGENOM" id="CLU_1349125_0_0_1"/>
<protein>
    <submittedName>
        <fullName evidence="2">Unplaced genomic scaffold K443scaffold_205, whole genome shotgun sequence</fullName>
    </submittedName>
</protein>
<dbReference type="AlphaFoldDB" id="A0A0C9X3Q7"/>
<name>A0A0C9X3Q7_9AGAR</name>
<dbReference type="Proteomes" id="UP000054477">
    <property type="component" value="Unassembled WGS sequence"/>
</dbReference>
<reference evidence="3" key="2">
    <citation type="submission" date="2015-01" db="EMBL/GenBank/DDBJ databases">
        <title>Evolutionary Origins and Diversification of the Mycorrhizal Mutualists.</title>
        <authorList>
            <consortium name="DOE Joint Genome Institute"/>
            <consortium name="Mycorrhizal Genomics Consortium"/>
            <person name="Kohler A."/>
            <person name="Kuo A."/>
            <person name="Nagy L.G."/>
            <person name="Floudas D."/>
            <person name="Copeland A."/>
            <person name="Barry K.W."/>
            <person name="Cichocki N."/>
            <person name="Veneault-Fourrey C."/>
            <person name="LaButti K."/>
            <person name="Lindquist E.A."/>
            <person name="Lipzen A."/>
            <person name="Lundell T."/>
            <person name="Morin E."/>
            <person name="Murat C."/>
            <person name="Riley R."/>
            <person name="Ohm R."/>
            <person name="Sun H."/>
            <person name="Tunlid A."/>
            <person name="Henrissat B."/>
            <person name="Grigoriev I.V."/>
            <person name="Hibbett D.S."/>
            <person name="Martin F."/>
        </authorList>
    </citation>
    <scope>NUCLEOTIDE SEQUENCE [LARGE SCALE GENOMIC DNA]</scope>
    <source>
        <strain evidence="3">LaAM-08-1</strain>
    </source>
</reference>
<reference evidence="2 3" key="1">
    <citation type="submission" date="2014-04" db="EMBL/GenBank/DDBJ databases">
        <authorList>
            <consortium name="DOE Joint Genome Institute"/>
            <person name="Kuo A."/>
            <person name="Kohler A."/>
            <person name="Nagy L.G."/>
            <person name="Floudas D."/>
            <person name="Copeland A."/>
            <person name="Barry K.W."/>
            <person name="Cichocki N."/>
            <person name="Veneault-Fourrey C."/>
            <person name="LaButti K."/>
            <person name="Lindquist E.A."/>
            <person name="Lipzen A."/>
            <person name="Lundell T."/>
            <person name="Morin E."/>
            <person name="Murat C."/>
            <person name="Sun H."/>
            <person name="Tunlid A."/>
            <person name="Henrissat B."/>
            <person name="Grigoriev I.V."/>
            <person name="Hibbett D.S."/>
            <person name="Martin F."/>
            <person name="Nordberg H.P."/>
            <person name="Cantor M.N."/>
            <person name="Hua S.X."/>
        </authorList>
    </citation>
    <scope>NUCLEOTIDE SEQUENCE [LARGE SCALE GENOMIC DNA]</scope>
    <source>
        <strain evidence="2 3">LaAM-08-1</strain>
    </source>
</reference>
<feature type="compositionally biased region" description="Basic residues" evidence="1">
    <location>
        <begin position="81"/>
        <end position="90"/>
    </location>
</feature>
<evidence type="ECO:0000256" key="1">
    <source>
        <dbReference type="SAM" id="MobiDB-lite"/>
    </source>
</evidence>
<evidence type="ECO:0000313" key="2">
    <source>
        <dbReference type="EMBL" id="KIJ95868.1"/>
    </source>
</evidence>
<evidence type="ECO:0000313" key="3">
    <source>
        <dbReference type="Proteomes" id="UP000054477"/>
    </source>
</evidence>
<feature type="region of interest" description="Disordered" evidence="1">
    <location>
        <begin position="64"/>
        <end position="100"/>
    </location>
</feature>
<sequence length="203" mass="22406">MSSSRHNPNQNEMPLSPVKRPNRHLKALNDLPVVIHALRLSLSVGQDEVSTLPLLASTSLASPISTTPWTSSQRLQTPTRSTRHALRHPSKTAITSEDGNVGSGKSLLLRGLRADTAVRRPTWVHRSSPLPDTLTWSSSWGFMVLHKAVHICIYHSLARHSHILSPLSCMSADYNQRLITQRRISRSLSPVAYGATQSHPVPT</sequence>
<feature type="compositionally biased region" description="Polar residues" evidence="1">
    <location>
        <begin position="69"/>
        <end position="80"/>
    </location>
</feature>
<proteinExistence type="predicted"/>
<keyword evidence="3" id="KW-1185">Reference proteome</keyword>